<evidence type="ECO:0000313" key="2">
    <source>
        <dbReference type="Proteomes" id="UP000276834"/>
    </source>
</evidence>
<organism evidence="1 2">
    <name type="scientific">Chloebia gouldiae</name>
    <name type="common">Gouldian finch</name>
    <name type="synonym">Erythrura gouldiae</name>
    <dbReference type="NCBI Taxonomy" id="44316"/>
    <lineage>
        <taxon>Eukaryota</taxon>
        <taxon>Metazoa</taxon>
        <taxon>Chordata</taxon>
        <taxon>Craniata</taxon>
        <taxon>Vertebrata</taxon>
        <taxon>Euteleostomi</taxon>
        <taxon>Archelosauria</taxon>
        <taxon>Archosauria</taxon>
        <taxon>Dinosauria</taxon>
        <taxon>Saurischia</taxon>
        <taxon>Theropoda</taxon>
        <taxon>Coelurosauria</taxon>
        <taxon>Aves</taxon>
        <taxon>Neognathae</taxon>
        <taxon>Neoaves</taxon>
        <taxon>Telluraves</taxon>
        <taxon>Australaves</taxon>
        <taxon>Passeriformes</taxon>
        <taxon>Passeroidea</taxon>
        <taxon>Passeridae</taxon>
        <taxon>Chloebia</taxon>
    </lineage>
</organism>
<comment type="caution">
    <text evidence="1">The sequence shown here is derived from an EMBL/GenBank/DDBJ whole genome shotgun (WGS) entry which is preliminary data.</text>
</comment>
<protein>
    <submittedName>
        <fullName evidence="1">Uncharacterized protein</fullName>
    </submittedName>
</protein>
<keyword evidence="2" id="KW-1185">Reference proteome</keyword>
<proteinExistence type="predicted"/>
<name>A0A3L8SEL0_CHLGU</name>
<sequence>MGTDPVPVNMDIAKDGLEYREGMVNSGLMDYHVVKGIESSKISFLSWAELPLNSLKDHEGGTKQPGSSDNSRTGVKVALLFMSAGGYGNAHGIFAVSYELHGVDSRGKHISTV</sequence>
<accession>A0A3L8SEL0</accession>
<evidence type="ECO:0000313" key="1">
    <source>
        <dbReference type="EMBL" id="RLW00838.1"/>
    </source>
</evidence>
<reference evidence="1 2" key="1">
    <citation type="journal article" date="2018" name="Proc. R. Soc. B">
        <title>A non-coding region near Follistatin controls head colour polymorphism in the Gouldian finch.</title>
        <authorList>
            <person name="Toomey M.B."/>
            <person name="Marques C.I."/>
            <person name="Andrade P."/>
            <person name="Araujo P.M."/>
            <person name="Sabatino S."/>
            <person name="Gazda M.A."/>
            <person name="Afonso S."/>
            <person name="Lopes R.J."/>
            <person name="Corbo J.C."/>
            <person name="Carneiro M."/>
        </authorList>
    </citation>
    <scope>NUCLEOTIDE SEQUENCE [LARGE SCALE GENOMIC DNA]</scope>
    <source>
        <strain evidence="1">Red01</strain>
        <tissue evidence="1">Muscle</tissue>
    </source>
</reference>
<dbReference type="AlphaFoldDB" id="A0A3L8SEL0"/>
<gene>
    <name evidence="1" type="ORF">DV515_00008511</name>
</gene>
<dbReference type="EMBL" id="QUSF01000025">
    <property type="protein sequence ID" value="RLW00838.1"/>
    <property type="molecule type" value="Genomic_DNA"/>
</dbReference>
<dbReference type="Proteomes" id="UP000276834">
    <property type="component" value="Unassembled WGS sequence"/>
</dbReference>